<dbReference type="AlphaFoldDB" id="A0A379JKE6"/>
<keyword evidence="5" id="KW-1185">Reference proteome</keyword>
<evidence type="ECO:0000256" key="1">
    <source>
        <dbReference type="ARBA" id="ARBA00023125"/>
    </source>
</evidence>
<protein>
    <submittedName>
        <fullName evidence="4">Bacterial regulatory proteins, tetR family</fullName>
    </submittedName>
</protein>
<organism evidence="4 5">
    <name type="scientific">Nocardia otitidiscaviarum</name>
    <dbReference type="NCBI Taxonomy" id="1823"/>
    <lineage>
        <taxon>Bacteria</taxon>
        <taxon>Bacillati</taxon>
        <taxon>Actinomycetota</taxon>
        <taxon>Actinomycetes</taxon>
        <taxon>Mycobacteriales</taxon>
        <taxon>Nocardiaceae</taxon>
        <taxon>Nocardia</taxon>
    </lineage>
</organism>
<feature type="domain" description="HTH tetR-type" evidence="3">
    <location>
        <begin position="10"/>
        <end position="70"/>
    </location>
</feature>
<reference evidence="4 5" key="1">
    <citation type="submission" date="2018-06" db="EMBL/GenBank/DDBJ databases">
        <authorList>
            <consortium name="Pathogen Informatics"/>
            <person name="Doyle S."/>
        </authorList>
    </citation>
    <scope>NUCLEOTIDE SEQUENCE [LARGE SCALE GENOMIC DNA]</scope>
    <source>
        <strain evidence="4 5">NCTC1934</strain>
    </source>
</reference>
<evidence type="ECO:0000313" key="4">
    <source>
        <dbReference type="EMBL" id="SUD49047.1"/>
    </source>
</evidence>
<name>A0A379JKE6_9NOCA</name>
<dbReference type="InterPro" id="IPR001647">
    <property type="entry name" value="HTH_TetR"/>
</dbReference>
<dbReference type="PROSITE" id="PS50977">
    <property type="entry name" value="HTH_TETR_2"/>
    <property type="match status" value="1"/>
</dbReference>
<dbReference type="STRING" id="1406858.GCA_000710895_00986"/>
<dbReference type="Gene3D" id="1.10.357.10">
    <property type="entry name" value="Tetracycline Repressor, domain 2"/>
    <property type="match status" value="1"/>
</dbReference>
<dbReference type="GO" id="GO:0003677">
    <property type="term" value="F:DNA binding"/>
    <property type="evidence" value="ECO:0007669"/>
    <property type="project" value="UniProtKB-UniRule"/>
</dbReference>
<dbReference type="InterPro" id="IPR009057">
    <property type="entry name" value="Homeodomain-like_sf"/>
</dbReference>
<dbReference type="Pfam" id="PF00440">
    <property type="entry name" value="TetR_N"/>
    <property type="match status" value="1"/>
</dbReference>
<feature type="DNA-binding region" description="H-T-H motif" evidence="2">
    <location>
        <begin position="33"/>
        <end position="52"/>
    </location>
</feature>
<dbReference type="EMBL" id="UGRY01000006">
    <property type="protein sequence ID" value="SUD49047.1"/>
    <property type="molecule type" value="Genomic_DNA"/>
</dbReference>
<gene>
    <name evidence="4" type="ORF">NCTC1934_06397</name>
</gene>
<evidence type="ECO:0000313" key="5">
    <source>
        <dbReference type="Proteomes" id="UP000255467"/>
    </source>
</evidence>
<proteinExistence type="predicted"/>
<dbReference type="SUPFAM" id="SSF46689">
    <property type="entry name" value="Homeodomain-like"/>
    <property type="match status" value="1"/>
</dbReference>
<accession>A0A379JKE6</accession>
<evidence type="ECO:0000256" key="2">
    <source>
        <dbReference type="PROSITE-ProRule" id="PRU00335"/>
    </source>
</evidence>
<sequence>MGYGNRMARLVSKEQYFDQGLDVLAQAGFAGLNIGVLCRALGVTSGSFYHHFGSWQGFVDALLAYWEGQQARRLRELEFGSGTPESDVDKLRELTLGLHHRAEAAIRAWGANDASVGTVLRRVDDARRRILGKAIAGVVGDRAAAAHLTSLGMAMLVGYQQLSAAGHRDDFAPLLDEFVRLVFSHAHVVA</sequence>
<dbReference type="Proteomes" id="UP000255467">
    <property type="component" value="Unassembled WGS sequence"/>
</dbReference>
<keyword evidence="1 2" id="KW-0238">DNA-binding</keyword>
<evidence type="ECO:0000259" key="3">
    <source>
        <dbReference type="PROSITE" id="PS50977"/>
    </source>
</evidence>